<organism evidence="1 2">
    <name type="scientific">Thiospirochaeta perfilievii</name>
    <dbReference type="NCBI Taxonomy" id="252967"/>
    <lineage>
        <taxon>Bacteria</taxon>
        <taxon>Pseudomonadati</taxon>
        <taxon>Spirochaetota</taxon>
        <taxon>Spirochaetia</taxon>
        <taxon>Spirochaetales</taxon>
        <taxon>Spirochaetaceae</taxon>
        <taxon>Thiospirochaeta</taxon>
    </lineage>
</organism>
<keyword evidence="2" id="KW-1185">Reference proteome</keyword>
<name>A0A5C1Q9N1_9SPIO</name>
<dbReference type="Gene3D" id="3.90.1720.10">
    <property type="entry name" value="endopeptidase domain like (from Nostoc punctiforme)"/>
    <property type="match status" value="1"/>
</dbReference>
<accession>A0A5C1Q9N1</accession>
<reference evidence="1 2" key="2">
    <citation type="submission" date="2019-09" db="EMBL/GenBank/DDBJ databases">
        <title>Complete Genome Sequence and Methylome Analysis of free living Spirochaetas.</title>
        <authorList>
            <person name="Leshcheva N."/>
            <person name="Mikheeva N."/>
        </authorList>
    </citation>
    <scope>NUCLEOTIDE SEQUENCE [LARGE SCALE GENOMIC DNA]</scope>
    <source>
        <strain evidence="1 2">P</strain>
    </source>
</reference>
<dbReference type="EMBL" id="CP035807">
    <property type="protein sequence ID" value="QEN04191.1"/>
    <property type="molecule type" value="Genomic_DNA"/>
</dbReference>
<dbReference type="KEGG" id="sper:EW093_05555"/>
<proteinExistence type="predicted"/>
<evidence type="ECO:0000313" key="1">
    <source>
        <dbReference type="EMBL" id="QEN04191.1"/>
    </source>
</evidence>
<reference evidence="1 2" key="1">
    <citation type="submission" date="2019-02" db="EMBL/GenBank/DDBJ databases">
        <authorList>
            <person name="Fomenkov A."/>
            <person name="Dubinina G."/>
            <person name="Grabovich M."/>
            <person name="Vincze T."/>
            <person name="Roberts R.J."/>
        </authorList>
    </citation>
    <scope>NUCLEOTIDE SEQUENCE [LARGE SCALE GENOMIC DNA]</scope>
    <source>
        <strain evidence="1 2">P</strain>
    </source>
</reference>
<evidence type="ECO:0008006" key="3">
    <source>
        <dbReference type="Google" id="ProtNLM"/>
    </source>
</evidence>
<dbReference type="OrthoDB" id="9815778at2"/>
<sequence length="146" mass="16701">MAKYGDFIYNSNTSVLTSYSIGVDCSGFMSQSANYNNNSYDTVKDLPQGMLEWGSWPTSQLMGPSGYDSASYTISEQNRSKLKPGDFIYKPGHVAIILRIEEGTEELDKRIYLLESAFDSGKYKVINLNTIFKYRNYTNFRTKRFK</sequence>
<protein>
    <recommendedName>
        <fullName evidence="3">NlpC/P60 domain-containing protein</fullName>
    </recommendedName>
</protein>
<dbReference type="Proteomes" id="UP000323824">
    <property type="component" value="Chromosome"/>
</dbReference>
<evidence type="ECO:0000313" key="2">
    <source>
        <dbReference type="Proteomes" id="UP000323824"/>
    </source>
</evidence>
<dbReference type="AlphaFoldDB" id="A0A5C1Q9N1"/>
<gene>
    <name evidence="1" type="ORF">EW093_05555</name>
</gene>
<dbReference type="RefSeq" id="WP_149567442.1">
    <property type="nucleotide sequence ID" value="NZ_CP035807.1"/>
</dbReference>